<keyword evidence="3" id="KW-1185">Reference proteome</keyword>
<organism evidence="2 3">
    <name type="scientific">Lacicoccus alkaliphilus DSM 16010</name>
    <dbReference type="NCBI Taxonomy" id="1123231"/>
    <lineage>
        <taxon>Bacteria</taxon>
        <taxon>Bacillati</taxon>
        <taxon>Bacillota</taxon>
        <taxon>Bacilli</taxon>
        <taxon>Bacillales</taxon>
        <taxon>Salinicoccaceae</taxon>
        <taxon>Lacicoccus</taxon>
    </lineage>
</organism>
<sequence>MNRCPNCDVSTDDQHCPLCRSQLDVAEDARAAAWYPYYDPEKQKKRTSISRLAILLGTLAVIICFAINLIVIPQFLWVFYVAVGVFYVLVSLSHTILSASHIGGKITAQVVSLTLVLLVIDFLSGDMQWSVDYAVPFLIVAGILVISIIILTVRLKWTGYFSFLMIMIVLGFLPLVLYLSGIATVLWPSIIAAVFAVTVFTILLLFANRTLMTQLGRRFHL</sequence>
<feature type="transmembrane region" description="Helical" evidence="1">
    <location>
        <begin position="77"/>
        <end position="99"/>
    </location>
</feature>
<dbReference type="OrthoDB" id="2164897at2"/>
<evidence type="ECO:0000313" key="2">
    <source>
        <dbReference type="EMBL" id="SHM44398.1"/>
    </source>
</evidence>
<protein>
    <submittedName>
        <fullName evidence="2">Uncharacterized protein</fullName>
    </submittedName>
</protein>
<dbReference type="Pfam" id="PF19845">
    <property type="entry name" value="DUF6320"/>
    <property type="match status" value="1"/>
</dbReference>
<keyword evidence="1" id="KW-1133">Transmembrane helix</keyword>
<dbReference type="EMBL" id="FRCF01000011">
    <property type="protein sequence ID" value="SHM44398.1"/>
    <property type="molecule type" value="Genomic_DNA"/>
</dbReference>
<proteinExistence type="predicted"/>
<gene>
    <name evidence="2" type="ORF">SAMN02745189_02164</name>
</gene>
<dbReference type="STRING" id="1123231.SAMN02745189_02164"/>
<feature type="transmembrane region" description="Helical" evidence="1">
    <location>
        <begin position="160"/>
        <end position="179"/>
    </location>
</feature>
<name>A0A1M7IUS9_9BACL</name>
<feature type="transmembrane region" description="Helical" evidence="1">
    <location>
        <begin position="135"/>
        <end position="153"/>
    </location>
</feature>
<evidence type="ECO:0000313" key="3">
    <source>
        <dbReference type="Proteomes" id="UP000184206"/>
    </source>
</evidence>
<dbReference type="InterPro" id="IPR046283">
    <property type="entry name" value="DUF6320"/>
</dbReference>
<keyword evidence="1" id="KW-0812">Transmembrane</keyword>
<feature type="transmembrane region" description="Helical" evidence="1">
    <location>
        <begin position="106"/>
        <end position="123"/>
    </location>
</feature>
<feature type="transmembrane region" description="Helical" evidence="1">
    <location>
        <begin position="52"/>
        <end position="71"/>
    </location>
</feature>
<dbReference type="RefSeq" id="WP_072710586.1">
    <property type="nucleotide sequence ID" value="NZ_FRCF01000011.1"/>
</dbReference>
<dbReference type="Proteomes" id="UP000184206">
    <property type="component" value="Unassembled WGS sequence"/>
</dbReference>
<evidence type="ECO:0000256" key="1">
    <source>
        <dbReference type="SAM" id="Phobius"/>
    </source>
</evidence>
<accession>A0A1M7IUS9</accession>
<feature type="transmembrane region" description="Helical" evidence="1">
    <location>
        <begin position="185"/>
        <end position="207"/>
    </location>
</feature>
<reference evidence="2 3" key="1">
    <citation type="submission" date="2016-11" db="EMBL/GenBank/DDBJ databases">
        <authorList>
            <person name="Jaros S."/>
            <person name="Januszkiewicz K."/>
            <person name="Wedrychowicz H."/>
        </authorList>
    </citation>
    <scope>NUCLEOTIDE SEQUENCE [LARGE SCALE GENOMIC DNA]</scope>
    <source>
        <strain evidence="2 3">DSM 16010</strain>
    </source>
</reference>
<keyword evidence="1" id="KW-0472">Membrane</keyword>
<dbReference type="AlphaFoldDB" id="A0A1M7IUS9"/>